<dbReference type="FunFam" id="3.40.50.720:FF:000084">
    <property type="entry name" value="Short-chain dehydrogenase reductase"/>
    <property type="match status" value="1"/>
</dbReference>
<evidence type="ECO:0000313" key="3">
    <source>
        <dbReference type="Proteomes" id="UP000451471"/>
    </source>
</evidence>
<dbReference type="EMBL" id="WSZK01000011">
    <property type="protein sequence ID" value="MWG33820.1"/>
    <property type="molecule type" value="Genomic_DNA"/>
</dbReference>
<sequence>MQTDLSDSVALVTGAGRGNGRAIAERLATNGASVVVNDLDSGPAEETVERIDERSGEAIGIACDVSDESAVQAMVERGTDQFGTIDIVVNNAGVGQGDRFRNEPDDTFWNLNLDTHLRGAIYCTKHALDGMVEQGYGKVVNITSIHTKNGVGMSPQYDVAKFALLGLTKTLALELGRDGIRVNAVAPGWTDTRMTADFEAATREQILDLNPLGRFARSAEIADAVQFLCAPASDYVNGHELRVDGGQQPIDNWKHRYGDA</sequence>
<organism evidence="2 3">
    <name type="scientific">Halomarina oriensis</name>
    <dbReference type="NCBI Taxonomy" id="671145"/>
    <lineage>
        <taxon>Archaea</taxon>
        <taxon>Methanobacteriati</taxon>
        <taxon>Methanobacteriota</taxon>
        <taxon>Stenosarchaea group</taxon>
        <taxon>Halobacteria</taxon>
        <taxon>Halobacteriales</taxon>
        <taxon>Natronomonadaceae</taxon>
        <taxon>Halomarina</taxon>
    </lineage>
</organism>
<dbReference type="Gene3D" id="3.40.50.720">
    <property type="entry name" value="NAD(P)-binding Rossmann-like Domain"/>
    <property type="match status" value="1"/>
</dbReference>
<accession>A0A6B0GGY1</accession>
<keyword evidence="2" id="KW-0560">Oxidoreductase</keyword>
<dbReference type="InterPro" id="IPR002347">
    <property type="entry name" value="SDR_fam"/>
</dbReference>
<dbReference type="EC" id="1.1.1.47" evidence="2"/>
<dbReference type="GO" id="GO:0047936">
    <property type="term" value="F:glucose 1-dehydrogenase [NAD(P)+] activity"/>
    <property type="evidence" value="ECO:0007669"/>
    <property type="project" value="UniProtKB-EC"/>
</dbReference>
<keyword evidence="3" id="KW-1185">Reference proteome</keyword>
<dbReference type="GO" id="GO:0030497">
    <property type="term" value="P:fatty acid elongation"/>
    <property type="evidence" value="ECO:0007669"/>
    <property type="project" value="TreeGrafter"/>
</dbReference>
<dbReference type="PRINTS" id="PR00080">
    <property type="entry name" value="SDRFAMILY"/>
</dbReference>
<dbReference type="Proteomes" id="UP000451471">
    <property type="component" value="Unassembled WGS sequence"/>
</dbReference>
<gene>
    <name evidence="2" type="ORF">GQS65_04810</name>
</gene>
<dbReference type="SUPFAM" id="SSF51735">
    <property type="entry name" value="NAD(P)-binding Rossmann-fold domains"/>
    <property type="match status" value="1"/>
</dbReference>
<evidence type="ECO:0000256" key="1">
    <source>
        <dbReference type="ARBA" id="ARBA00006484"/>
    </source>
</evidence>
<protein>
    <submittedName>
        <fullName evidence="2">Glucose 1-dehydrogenase</fullName>
        <ecNumber evidence="2">1.1.1.47</ecNumber>
    </submittedName>
</protein>
<dbReference type="CDD" id="cd05233">
    <property type="entry name" value="SDR_c"/>
    <property type="match status" value="1"/>
</dbReference>
<dbReference type="NCBIfam" id="NF005559">
    <property type="entry name" value="PRK07231.1"/>
    <property type="match status" value="1"/>
</dbReference>
<dbReference type="InterPro" id="IPR036291">
    <property type="entry name" value="NAD(P)-bd_dom_sf"/>
</dbReference>
<comment type="caution">
    <text evidence="2">The sequence shown here is derived from an EMBL/GenBank/DDBJ whole genome shotgun (WGS) entry which is preliminary data.</text>
</comment>
<name>A0A6B0GGY1_9EURY</name>
<reference evidence="2 3" key="1">
    <citation type="submission" date="2019-12" db="EMBL/GenBank/DDBJ databases">
        <title>Halocatena pleomorpha gen. nov. sp. nov., an extremely halophilic archaeon of family Halobacteriaceae isolated from saltpan soil.</title>
        <authorList>
            <person name="Pal Y."/>
            <person name="Verma A."/>
            <person name="Krishnamurthi S."/>
            <person name="Kumar P."/>
        </authorList>
    </citation>
    <scope>NUCLEOTIDE SEQUENCE [LARGE SCALE GENOMIC DNA]</scope>
    <source>
        <strain evidence="2 3">JCM 16495</strain>
    </source>
</reference>
<comment type="similarity">
    <text evidence="1">Belongs to the short-chain dehydrogenases/reductases (SDR) family.</text>
</comment>
<evidence type="ECO:0000313" key="2">
    <source>
        <dbReference type="EMBL" id="MWG33820.1"/>
    </source>
</evidence>
<dbReference type="Pfam" id="PF13561">
    <property type="entry name" value="adh_short_C2"/>
    <property type="match status" value="1"/>
</dbReference>
<dbReference type="PANTHER" id="PTHR42760">
    <property type="entry name" value="SHORT-CHAIN DEHYDROGENASES/REDUCTASES FAMILY MEMBER"/>
    <property type="match status" value="1"/>
</dbReference>
<dbReference type="OrthoDB" id="24596at2157"/>
<dbReference type="AlphaFoldDB" id="A0A6B0GGY1"/>
<proteinExistence type="inferred from homology"/>
<dbReference type="PANTHER" id="PTHR42760:SF40">
    <property type="entry name" value="3-OXOACYL-[ACYL-CARRIER-PROTEIN] REDUCTASE, CHLOROPLASTIC"/>
    <property type="match status" value="1"/>
</dbReference>
<dbReference type="RefSeq" id="WP_158203545.1">
    <property type="nucleotide sequence ID" value="NZ_WSZK01000011.1"/>
</dbReference>
<dbReference type="PRINTS" id="PR00081">
    <property type="entry name" value="GDHRDH"/>
</dbReference>